<gene>
    <name evidence="2" type="ORF">C6N75_17865</name>
</gene>
<dbReference type="EMBL" id="PVLV01000270">
    <property type="protein sequence ID" value="PRH77889.1"/>
    <property type="molecule type" value="Genomic_DNA"/>
</dbReference>
<dbReference type="Pfam" id="PF11716">
    <property type="entry name" value="MDMPI_N"/>
    <property type="match status" value="1"/>
</dbReference>
<protein>
    <recommendedName>
        <fullName evidence="1">Mycothiol-dependent maleylpyruvate isomerase metal-binding domain-containing protein</fullName>
    </recommendedName>
</protein>
<dbReference type="AlphaFoldDB" id="A0A2S9PTZ5"/>
<evidence type="ECO:0000313" key="2">
    <source>
        <dbReference type="EMBL" id="PRH77889.1"/>
    </source>
</evidence>
<dbReference type="InterPro" id="IPR034660">
    <property type="entry name" value="DinB/YfiT-like"/>
</dbReference>
<dbReference type="Gene3D" id="3.30.1050.20">
    <property type="match status" value="1"/>
</dbReference>
<dbReference type="NCBIfam" id="TIGR03083">
    <property type="entry name" value="maleylpyruvate isomerase family mycothiol-dependent enzyme"/>
    <property type="match status" value="1"/>
</dbReference>
<dbReference type="RefSeq" id="WP_105869905.1">
    <property type="nucleotide sequence ID" value="NZ_PVLV01000270.1"/>
</dbReference>
<proteinExistence type="predicted"/>
<accession>A0A2S9PTZ5</accession>
<organism evidence="2 3">
    <name type="scientific">Streptomyces solincola</name>
    <dbReference type="NCBI Taxonomy" id="2100817"/>
    <lineage>
        <taxon>Bacteria</taxon>
        <taxon>Bacillati</taxon>
        <taxon>Actinomycetota</taxon>
        <taxon>Actinomycetes</taxon>
        <taxon>Kitasatosporales</taxon>
        <taxon>Streptomycetaceae</taxon>
        <taxon>Streptomyces</taxon>
    </lineage>
</organism>
<name>A0A2S9PTZ5_9ACTN</name>
<evidence type="ECO:0000259" key="1">
    <source>
        <dbReference type="Pfam" id="PF11716"/>
    </source>
</evidence>
<dbReference type="SUPFAM" id="SSF55718">
    <property type="entry name" value="SCP-like"/>
    <property type="match status" value="1"/>
</dbReference>
<evidence type="ECO:0000313" key="3">
    <source>
        <dbReference type="Proteomes" id="UP000239322"/>
    </source>
</evidence>
<dbReference type="SUPFAM" id="SSF109854">
    <property type="entry name" value="DinB/YfiT-like putative metalloenzymes"/>
    <property type="match status" value="1"/>
</dbReference>
<dbReference type="OrthoDB" id="5118203at2"/>
<dbReference type="InterPro" id="IPR017517">
    <property type="entry name" value="Maleyloyr_isom"/>
</dbReference>
<dbReference type="InterPro" id="IPR036527">
    <property type="entry name" value="SCP2_sterol-bd_dom_sf"/>
</dbReference>
<dbReference type="Proteomes" id="UP000239322">
    <property type="component" value="Unassembled WGS sequence"/>
</dbReference>
<reference evidence="2 3" key="1">
    <citation type="submission" date="2018-03" db="EMBL/GenBank/DDBJ databases">
        <title>Novel Streptomyces sp. from soil.</title>
        <authorList>
            <person name="Tan G.Y.A."/>
            <person name="Lee Z.Y."/>
        </authorList>
    </citation>
    <scope>NUCLEOTIDE SEQUENCE [LARGE SCALE GENOMIC DNA]</scope>
    <source>
        <strain evidence="2 3">ST5x</strain>
    </source>
</reference>
<dbReference type="GO" id="GO:0046872">
    <property type="term" value="F:metal ion binding"/>
    <property type="evidence" value="ECO:0007669"/>
    <property type="project" value="InterPro"/>
</dbReference>
<sequence>MVDAPEECALQSNSLSLCGLHIPNYGYRAREDMQETEALGPIAEATDRLVSTVRKLSDEQVGDATLVPPWTRGHVITHVARAGDSLCRLLTWAQTGVETPQYPSMQARAAEIEAGAGRPVAELLTDVAAGADRFAAAVRALSPAAWRTEVRMRTGESRTPATLVPTRLRELEVHHVDLAAGYTFADVPQAAARWIIDDIVEALRRRESTDPLHIEATDTGLVRKLGTGGTLVTGTQADLLGWLTGRTGGDGLSSSPAGAPVPPAPYWI</sequence>
<dbReference type="InterPro" id="IPR024344">
    <property type="entry name" value="MDMPI_metal-binding"/>
</dbReference>
<dbReference type="Gene3D" id="1.20.120.450">
    <property type="entry name" value="dinb family like domain"/>
    <property type="match status" value="1"/>
</dbReference>
<comment type="caution">
    <text evidence="2">The sequence shown here is derived from an EMBL/GenBank/DDBJ whole genome shotgun (WGS) entry which is preliminary data.</text>
</comment>
<keyword evidence="3" id="KW-1185">Reference proteome</keyword>
<feature type="domain" description="Mycothiol-dependent maleylpyruvate isomerase metal-binding" evidence="1">
    <location>
        <begin position="43"/>
        <end position="179"/>
    </location>
</feature>